<dbReference type="Proteomes" id="UP001589828">
    <property type="component" value="Unassembled WGS sequence"/>
</dbReference>
<proteinExistence type="predicted"/>
<keyword evidence="2" id="KW-1185">Reference proteome</keyword>
<reference evidence="1 2" key="1">
    <citation type="submission" date="2024-09" db="EMBL/GenBank/DDBJ databases">
        <authorList>
            <person name="Sun Q."/>
            <person name="Mori K."/>
        </authorList>
    </citation>
    <scope>NUCLEOTIDE SEQUENCE [LARGE SCALE GENOMIC DNA]</scope>
    <source>
        <strain evidence="1 2">NCAIM B.02415</strain>
    </source>
</reference>
<evidence type="ECO:0000313" key="1">
    <source>
        <dbReference type="EMBL" id="MFC0516642.1"/>
    </source>
</evidence>
<comment type="caution">
    <text evidence="1">The sequence shown here is derived from an EMBL/GenBank/DDBJ whole genome shotgun (WGS) entry which is preliminary data.</text>
</comment>
<dbReference type="RefSeq" id="WP_377024416.1">
    <property type="nucleotide sequence ID" value="NZ_JBHLTS010000064.1"/>
</dbReference>
<dbReference type="EMBL" id="JBHLTS010000064">
    <property type="protein sequence ID" value="MFC0516642.1"/>
    <property type="molecule type" value="Genomic_DNA"/>
</dbReference>
<organism evidence="1 2">
    <name type="scientific">Mucilaginibacter angelicae</name>
    <dbReference type="NCBI Taxonomy" id="869718"/>
    <lineage>
        <taxon>Bacteria</taxon>
        <taxon>Pseudomonadati</taxon>
        <taxon>Bacteroidota</taxon>
        <taxon>Sphingobacteriia</taxon>
        <taxon>Sphingobacteriales</taxon>
        <taxon>Sphingobacteriaceae</taxon>
        <taxon>Mucilaginibacter</taxon>
    </lineage>
</organism>
<protein>
    <recommendedName>
        <fullName evidence="3">Outer membrane protein beta-barrel domain-containing protein</fullName>
    </recommendedName>
</protein>
<evidence type="ECO:0000313" key="2">
    <source>
        <dbReference type="Proteomes" id="UP001589828"/>
    </source>
</evidence>
<sequence length="70" mass="7801">MPKAFTKVLFLFLCIITFSFVLLAQPYLPVNMGCRFNKMAIGASYDLNTSALRTATAAQSEFPLPISYVF</sequence>
<evidence type="ECO:0008006" key="3">
    <source>
        <dbReference type="Google" id="ProtNLM"/>
    </source>
</evidence>
<accession>A0ABV6LAZ1</accession>
<name>A0ABV6LAZ1_9SPHI</name>
<gene>
    <name evidence="1" type="ORF">ACFFGT_20715</name>
</gene>